<organism evidence="1 2">
    <name type="scientific">Herbaspirillum chlorophenolicum</name>
    <dbReference type="NCBI Taxonomy" id="211589"/>
    <lineage>
        <taxon>Bacteria</taxon>
        <taxon>Pseudomonadati</taxon>
        <taxon>Pseudomonadota</taxon>
        <taxon>Betaproteobacteria</taxon>
        <taxon>Burkholderiales</taxon>
        <taxon>Oxalobacteraceae</taxon>
        <taxon>Herbaspirillum</taxon>
    </lineage>
</organism>
<sequence>MRVPPETAASVTKRTAAALGELAFSGGNQPIMAFDAGQITGSFFRRHCRILAMMENGQQPKEKR</sequence>
<reference evidence="1 2" key="1">
    <citation type="submission" date="2024-10" db="EMBL/GenBank/DDBJ databases">
        <title>The Natural Products Discovery Center: Release of the First 8490 Sequenced Strains for Exploring Actinobacteria Biosynthetic Diversity.</title>
        <authorList>
            <person name="Kalkreuter E."/>
            <person name="Kautsar S.A."/>
            <person name="Yang D."/>
            <person name="Bader C.D."/>
            <person name="Teijaro C.N."/>
            <person name="Fluegel L."/>
            <person name="Davis C.M."/>
            <person name="Simpson J.R."/>
            <person name="Lauterbach L."/>
            <person name="Steele A.D."/>
            <person name="Gui C."/>
            <person name="Meng S."/>
            <person name="Li G."/>
            <person name="Viehrig K."/>
            <person name="Ye F."/>
            <person name="Su P."/>
            <person name="Kiefer A.F."/>
            <person name="Nichols A."/>
            <person name="Cepeda A.J."/>
            <person name="Yan W."/>
            <person name="Fan B."/>
            <person name="Jiang Y."/>
            <person name="Adhikari A."/>
            <person name="Zheng C.-J."/>
            <person name="Schuster L."/>
            <person name="Cowan T.M."/>
            <person name="Smanski M.J."/>
            <person name="Chevrette M.G."/>
            <person name="De Carvalho L.P.S."/>
            <person name="Shen B."/>
        </authorList>
    </citation>
    <scope>NUCLEOTIDE SEQUENCE [LARGE SCALE GENOMIC DNA]</scope>
    <source>
        <strain evidence="1 2">NPDC087045</strain>
    </source>
</reference>
<name>A0ABW8F052_9BURK</name>
<gene>
    <name evidence="1" type="ORF">ACIPEN_12500</name>
</gene>
<accession>A0ABW8F052</accession>
<evidence type="ECO:0000313" key="1">
    <source>
        <dbReference type="EMBL" id="MFJ3046641.1"/>
    </source>
</evidence>
<comment type="caution">
    <text evidence="1">The sequence shown here is derived from an EMBL/GenBank/DDBJ whole genome shotgun (WGS) entry which is preliminary data.</text>
</comment>
<evidence type="ECO:0000313" key="2">
    <source>
        <dbReference type="Proteomes" id="UP001617427"/>
    </source>
</evidence>
<dbReference type="RefSeq" id="WP_402700818.1">
    <property type="nucleotide sequence ID" value="NZ_JBIUZV010000006.1"/>
</dbReference>
<dbReference type="Proteomes" id="UP001617427">
    <property type="component" value="Unassembled WGS sequence"/>
</dbReference>
<keyword evidence="2" id="KW-1185">Reference proteome</keyword>
<dbReference type="EMBL" id="JBIUZV010000006">
    <property type="protein sequence ID" value="MFJ3046641.1"/>
    <property type="molecule type" value="Genomic_DNA"/>
</dbReference>
<proteinExistence type="predicted"/>
<protein>
    <submittedName>
        <fullName evidence="1">Uncharacterized protein</fullName>
    </submittedName>
</protein>